<dbReference type="InterPro" id="IPR001031">
    <property type="entry name" value="Thioesterase"/>
</dbReference>
<dbReference type="Gene3D" id="3.40.50.1820">
    <property type="entry name" value="alpha/beta hydrolase"/>
    <property type="match status" value="1"/>
</dbReference>
<protein>
    <submittedName>
        <fullName evidence="3">Surfactin synthase thioesterase subunit</fullName>
    </submittedName>
</protein>
<dbReference type="AlphaFoldDB" id="A0A1I0A8P3"/>
<evidence type="ECO:0000259" key="2">
    <source>
        <dbReference type="Pfam" id="PF00975"/>
    </source>
</evidence>
<organism evidence="3 4">
    <name type="scientific">[Clostridium] polysaccharolyticum</name>
    <dbReference type="NCBI Taxonomy" id="29364"/>
    <lineage>
        <taxon>Bacteria</taxon>
        <taxon>Bacillati</taxon>
        <taxon>Bacillota</taxon>
        <taxon>Clostridia</taxon>
        <taxon>Lachnospirales</taxon>
        <taxon>Lachnospiraceae</taxon>
    </lineage>
</organism>
<dbReference type="PANTHER" id="PTHR11487:SF0">
    <property type="entry name" value="S-ACYL FATTY ACID SYNTHASE THIOESTERASE, MEDIUM CHAIN"/>
    <property type="match status" value="1"/>
</dbReference>
<dbReference type="GO" id="GO:0008610">
    <property type="term" value="P:lipid biosynthetic process"/>
    <property type="evidence" value="ECO:0007669"/>
    <property type="project" value="TreeGrafter"/>
</dbReference>
<dbReference type="RefSeq" id="WP_092476873.1">
    <property type="nucleotide sequence ID" value="NZ_FOHN01000005.1"/>
</dbReference>
<proteinExistence type="inferred from homology"/>
<dbReference type="EMBL" id="FOHN01000005">
    <property type="protein sequence ID" value="SES90520.1"/>
    <property type="molecule type" value="Genomic_DNA"/>
</dbReference>
<evidence type="ECO:0000256" key="1">
    <source>
        <dbReference type="ARBA" id="ARBA00007169"/>
    </source>
</evidence>
<accession>A0A1I0A8P3</accession>
<keyword evidence="4" id="KW-1185">Reference proteome</keyword>
<dbReference type="SUPFAM" id="SSF53474">
    <property type="entry name" value="alpha/beta-Hydrolases"/>
    <property type="match status" value="1"/>
</dbReference>
<gene>
    <name evidence="3" type="ORF">SAMN04487772_10521</name>
</gene>
<name>A0A1I0A8P3_9FIRM</name>
<dbReference type="InterPro" id="IPR012223">
    <property type="entry name" value="TEII"/>
</dbReference>
<reference evidence="3 4" key="1">
    <citation type="submission" date="2016-10" db="EMBL/GenBank/DDBJ databases">
        <authorList>
            <person name="de Groot N.N."/>
        </authorList>
    </citation>
    <scope>NUCLEOTIDE SEQUENCE [LARGE SCALE GENOMIC DNA]</scope>
    <source>
        <strain evidence="3 4">DSM 1801</strain>
    </source>
</reference>
<evidence type="ECO:0000313" key="3">
    <source>
        <dbReference type="EMBL" id="SES90520.1"/>
    </source>
</evidence>
<dbReference type="PANTHER" id="PTHR11487">
    <property type="entry name" value="THIOESTERASE"/>
    <property type="match status" value="1"/>
</dbReference>
<dbReference type="InterPro" id="IPR029058">
    <property type="entry name" value="AB_hydrolase_fold"/>
</dbReference>
<sequence>MEKTKLFFLPYAGGSAMGYMTMKRYMDTDLYEPVPLELAGRGSRANEPCYSSIEECLSDLYEKVKVQTANCSYAVFGHSLGAMIGFELLRYIEKKGDSNLLCGIFSGRVAPSVSFPGPVISSLGDKEFLEQFTKLESLPAEMLNNEKILEFIIPVLRADVALSEEYQYYENTPLLADIYVLYGKEDVLIEEEHIDKWKKETLNHCEITSFPGGHFYYKECVETFAKRLDEIMRRYC</sequence>
<comment type="similarity">
    <text evidence="1">Belongs to the thioesterase family.</text>
</comment>
<evidence type="ECO:0000313" key="4">
    <source>
        <dbReference type="Proteomes" id="UP000199800"/>
    </source>
</evidence>
<feature type="domain" description="Thioesterase" evidence="2">
    <location>
        <begin position="5"/>
        <end position="228"/>
    </location>
</feature>
<dbReference type="Proteomes" id="UP000199800">
    <property type="component" value="Unassembled WGS sequence"/>
</dbReference>
<dbReference type="OrthoDB" id="2213423at2"/>
<dbReference type="STRING" id="29364.SAMN04487772_10521"/>
<dbReference type="Pfam" id="PF00975">
    <property type="entry name" value="Thioesterase"/>
    <property type="match status" value="1"/>
</dbReference>